<keyword evidence="6 11" id="KW-0812">Transmembrane</keyword>
<feature type="transmembrane region" description="Helical" evidence="11">
    <location>
        <begin position="76"/>
        <end position="97"/>
    </location>
</feature>
<evidence type="ECO:0000256" key="11">
    <source>
        <dbReference type="RuleBase" id="RU361157"/>
    </source>
</evidence>
<dbReference type="GO" id="GO:0015920">
    <property type="term" value="P:lipopolysaccharide transport"/>
    <property type="evidence" value="ECO:0007669"/>
    <property type="project" value="TreeGrafter"/>
</dbReference>
<keyword evidence="9" id="KW-0625">Polysaccharide transport</keyword>
<evidence type="ECO:0000256" key="5">
    <source>
        <dbReference type="ARBA" id="ARBA00022597"/>
    </source>
</evidence>
<comment type="caution">
    <text evidence="14">The sequence shown here is derived from an EMBL/GenBank/DDBJ whole genome shotgun (WGS) entry which is preliminary data.</text>
</comment>
<keyword evidence="10 11" id="KW-0472">Membrane</keyword>
<evidence type="ECO:0000313" key="14">
    <source>
        <dbReference type="EMBL" id="TXE34665.1"/>
    </source>
</evidence>
<evidence type="ECO:0000313" key="13">
    <source>
        <dbReference type="EMBL" id="TFV52448.1"/>
    </source>
</evidence>
<evidence type="ECO:0000256" key="10">
    <source>
        <dbReference type="ARBA" id="ARBA00023136"/>
    </source>
</evidence>
<accession>A0A5C7CB34</accession>
<name>A0A5C7CB34_SERMA</name>
<dbReference type="PROSITE" id="PS51012">
    <property type="entry name" value="ABC_TM2"/>
    <property type="match status" value="1"/>
</dbReference>
<dbReference type="RefSeq" id="WP_048795786.1">
    <property type="nucleotide sequence ID" value="NZ_CAMIPY010000002.1"/>
</dbReference>
<dbReference type="InterPro" id="IPR000412">
    <property type="entry name" value="ABC_2_transport"/>
</dbReference>
<sequence length="273" mass="30972">MQNSFSSSPREIAATFFRHRKLIFNLTKREITGRYKGSLFGILWSFFNPIFMLIVYTFVFSFIFNARWSVESTSKAEFALVLFAGLIVFNFFSECAIKAPGTILSNVNYVKKVIFPLEILPIVNAASALFHACISIIVWLIFYLIEVGLPHPTVLLFPIFILPLFAFVLGVGWLLSALGVFLRDVGQMISIFVTALMFLSPIFYPITAIPEKYRPLLNINPLAPAISQFREIFYWGTIPSLSVYVSYLIGCAVFAWFGFVVFQKTRKGFADVL</sequence>
<keyword evidence="7" id="KW-0972">Capsule biogenesis/degradation</keyword>
<feature type="transmembrane region" description="Helical" evidence="11">
    <location>
        <begin position="244"/>
        <end position="262"/>
    </location>
</feature>
<evidence type="ECO:0000313" key="16">
    <source>
        <dbReference type="Proteomes" id="UP000321126"/>
    </source>
</evidence>
<reference evidence="13 15" key="1">
    <citation type="submission" date="2019-03" db="EMBL/GenBank/DDBJ databases">
        <title>Serratia marcescens strain N2 draft genome.</title>
        <authorList>
            <person name="Yassin A."/>
            <person name="El-Kenawy N."/>
            <person name="Youssef N.H."/>
        </authorList>
    </citation>
    <scope>NUCLEOTIDE SEQUENCE [LARGE SCALE GENOMIC DNA]</scope>
    <source>
        <strain evidence="13 15">N2</strain>
    </source>
</reference>
<dbReference type="InterPro" id="IPR047817">
    <property type="entry name" value="ABC2_TM_bact-type"/>
</dbReference>
<evidence type="ECO:0000256" key="7">
    <source>
        <dbReference type="ARBA" id="ARBA00022903"/>
    </source>
</evidence>
<dbReference type="GO" id="GO:0015774">
    <property type="term" value="P:polysaccharide transport"/>
    <property type="evidence" value="ECO:0007669"/>
    <property type="project" value="UniProtKB-KW"/>
</dbReference>
<dbReference type="GO" id="GO:0043190">
    <property type="term" value="C:ATP-binding cassette (ABC) transporter complex"/>
    <property type="evidence" value="ECO:0007669"/>
    <property type="project" value="InterPro"/>
</dbReference>
<evidence type="ECO:0000256" key="3">
    <source>
        <dbReference type="ARBA" id="ARBA00022448"/>
    </source>
</evidence>
<feature type="transmembrane region" description="Helical" evidence="11">
    <location>
        <begin position="39"/>
        <end position="64"/>
    </location>
</feature>
<evidence type="ECO:0000256" key="6">
    <source>
        <dbReference type="ARBA" id="ARBA00022692"/>
    </source>
</evidence>
<dbReference type="GO" id="GO:0140359">
    <property type="term" value="F:ABC-type transporter activity"/>
    <property type="evidence" value="ECO:0007669"/>
    <property type="project" value="InterPro"/>
</dbReference>
<feature type="transmembrane region" description="Helical" evidence="11">
    <location>
        <begin position="189"/>
        <end position="207"/>
    </location>
</feature>
<comment type="similarity">
    <text evidence="2 11">Belongs to the ABC-2 integral membrane protein family.</text>
</comment>
<feature type="domain" description="ABC transmembrane type-2" evidence="12">
    <location>
        <begin position="40"/>
        <end position="265"/>
    </location>
</feature>
<dbReference type="PRINTS" id="PR00164">
    <property type="entry name" value="ABC2TRNSPORT"/>
</dbReference>
<evidence type="ECO:0000313" key="15">
    <source>
        <dbReference type="Proteomes" id="UP000298510"/>
    </source>
</evidence>
<keyword evidence="5" id="KW-0762">Sugar transport</keyword>
<keyword evidence="8 11" id="KW-1133">Transmembrane helix</keyword>
<reference evidence="14 16" key="2">
    <citation type="submission" date="2019-07" db="EMBL/GenBank/DDBJ databases">
        <title>Serratia strains were isolated from fresh produce.</title>
        <authorList>
            <person name="Cho G.-S."/>
            <person name="Stein M."/>
            <person name="Lee W."/>
            <person name="Suh S.H."/>
            <person name="Franz C.M.A.P."/>
        </authorList>
    </citation>
    <scope>NUCLEOTIDE SEQUENCE [LARGE SCALE GENOMIC DNA]</scope>
    <source>
        <strain evidence="14 16">S16</strain>
    </source>
</reference>
<dbReference type="AlphaFoldDB" id="A0A5C7CB34"/>
<keyword evidence="4 11" id="KW-1003">Cell membrane</keyword>
<comment type="subcellular location">
    <subcellularLocation>
        <location evidence="11">Cell inner membrane</location>
        <topology evidence="11">Multi-pass membrane protein</topology>
    </subcellularLocation>
    <subcellularLocation>
        <location evidence="1">Cell membrane</location>
        <topology evidence="1">Multi-pass membrane protein</topology>
    </subcellularLocation>
</comment>
<proteinExistence type="inferred from homology"/>
<dbReference type="EMBL" id="SPSG01000165">
    <property type="protein sequence ID" value="TFV52448.1"/>
    <property type="molecule type" value="Genomic_DNA"/>
</dbReference>
<evidence type="ECO:0000259" key="12">
    <source>
        <dbReference type="PROSITE" id="PS51012"/>
    </source>
</evidence>
<organism evidence="14 16">
    <name type="scientific">Serratia marcescens</name>
    <dbReference type="NCBI Taxonomy" id="615"/>
    <lineage>
        <taxon>Bacteria</taxon>
        <taxon>Pseudomonadati</taxon>
        <taxon>Pseudomonadota</taxon>
        <taxon>Gammaproteobacteria</taxon>
        <taxon>Enterobacterales</taxon>
        <taxon>Yersiniaceae</taxon>
        <taxon>Serratia</taxon>
    </lineage>
</organism>
<dbReference type="PANTHER" id="PTHR30413:SF10">
    <property type="entry name" value="CAPSULE POLYSACCHARIDE EXPORT INNER-MEMBRANE PROTEIN CTRC"/>
    <property type="match status" value="1"/>
</dbReference>
<dbReference type="EMBL" id="VOUQ01000004">
    <property type="protein sequence ID" value="TXE34665.1"/>
    <property type="molecule type" value="Genomic_DNA"/>
</dbReference>
<keyword evidence="3 11" id="KW-0813">Transport</keyword>
<dbReference type="PIRSF" id="PIRSF006648">
    <property type="entry name" value="DrrB"/>
    <property type="match status" value="1"/>
</dbReference>
<evidence type="ECO:0000256" key="1">
    <source>
        <dbReference type="ARBA" id="ARBA00004651"/>
    </source>
</evidence>
<evidence type="ECO:0000256" key="8">
    <source>
        <dbReference type="ARBA" id="ARBA00022989"/>
    </source>
</evidence>
<evidence type="ECO:0000256" key="2">
    <source>
        <dbReference type="ARBA" id="ARBA00007783"/>
    </source>
</evidence>
<dbReference type="Proteomes" id="UP000321126">
    <property type="component" value="Unassembled WGS sequence"/>
</dbReference>
<evidence type="ECO:0000256" key="9">
    <source>
        <dbReference type="ARBA" id="ARBA00023047"/>
    </source>
</evidence>
<dbReference type="Pfam" id="PF01061">
    <property type="entry name" value="ABC2_membrane"/>
    <property type="match status" value="1"/>
</dbReference>
<evidence type="ECO:0000256" key="4">
    <source>
        <dbReference type="ARBA" id="ARBA00022475"/>
    </source>
</evidence>
<feature type="transmembrane region" description="Helical" evidence="11">
    <location>
        <begin position="157"/>
        <end position="182"/>
    </location>
</feature>
<dbReference type="InterPro" id="IPR013525">
    <property type="entry name" value="ABC2_TM"/>
</dbReference>
<dbReference type="PANTHER" id="PTHR30413">
    <property type="entry name" value="INNER MEMBRANE TRANSPORT PERMEASE"/>
    <property type="match status" value="1"/>
</dbReference>
<feature type="transmembrane region" description="Helical" evidence="11">
    <location>
        <begin position="118"/>
        <end position="145"/>
    </location>
</feature>
<gene>
    <name evidence="13" type="ORF">E0L31_01525</name>
    <name evidence="14" type="ORF">FOT62_09905</name>
</gene>
<protein>
    <recommendedName>
        <fullName evidence="11">Transport permease protein</fullName>
    </recommendedName>
</protein>